<sequence>DWRTQFNACREEVLNVMHNIIDIAVTTQDGPQNIVADALYLASQPVLGQLTSVNNGTYLVPPPQKKKANPLSLQDLVIPDEFKKTLKSQDFVLYGQGDKITLIFSTHVNLQLLARSQHWYADGTFKTVSPLFAQLYTIHGYINNNTVPAVCVLMSEKTEESYRMVFRKLKQLKPSIRPISAMTDLETATAKAFHHEFIEIQLRGCFFHFYFAMKIRHLPSLAFVPVEDVVLTFEELLSRVDMPLASQPVLDYFEDTWIGRPTRGNKRRPPSTPHSIWSCYDNINDDLPKTNNSCEGWHRSLSELVVWQKEQGLNEAQIGQSLAGQPTQPQKKRYRDAASRIKKVAETYKEINLMDYLRGLSHNLSF</sequence>
<name>A0ABD3VNV1_SINWO</name>
<dbReference type="InterPro" id="IPR018289">
    <property type="entry name" value="MULE_transposase_dom"/>
</dbReference>
<accession>A0ABD3VNV1</accession>
<feature type="domain" description="MULE transposase" evidence="1">
    <location>
        <begin position="119"/>
        <end position="210"/>
    </location>
</feature>
<protein>
    <recommendedName>
        <fullName evidence="1">MULE transposase domain-containing protein</fullName>
    </recommendedName>
</protein>
<dbReference type="Pfam" id="PF10551">
    <property type="entry name" value="MULE"/>
    <property type="match status" value="1"/>
</dbReference>
<dbReference type="EMBL" id="JBJQND010000011">
    <property type="protein sequence ID" value="KAL3862811.1"/>
    <property type="molecule type" value="Genomic_DNA"/>
</dbReference>
<keyword evidence="3" id="KW-1185">Reference proteome</keyword>
<feature type="non-terminal residue" evidence="2">
    <location>
        <position position="1"/>
    </location>
</feature>
<comment type="caution">
    <text evidence="2">The sequence shown here is derived from an EMBL/GenBank/DDBJ whole genome shotgun (WGS) entry which is preliminary data.</text>
</comment>
<proteinExistence type="predicted"/>
<reference evidence="2 3" key="1">
    <citation type="submission" date="2024-11" db="EMBL/GenBank/DDBJ databases">
        <title>Chromosome-level genome assembly of the freshwater bivalve Anodonta woodiana.</title>
        <authorList>
            <person name="Chen X."/>
        </authorList>
    </citation>
    <scope>NUCLEOTIDE SEQUENCE [LARGE SCALE GENOMIC DNA]</scope>
    <source>
        <strain evidence="2">MN2024</strain>
        <tissue evidence="2">Gills</tissue>
    </source>
</reference>
<dbReference type="Proteomes" id="UP001634394">
    <property type="component" value="Unassembled WGS sequence"/>
</dbReference>
<evidence type="ECO:0000313" key="3">
    <source>
        <dbReference type="Proteomes" id="UP001634394"/>
    </source>
</evidence>
<evidence type="ECO:0000259" key="1">
    <source>
        <dbReference type="Pfam" id="PF10551"/>
    </source>
</evidence>
<dbReference type="PANTHER" id="PTHR47160">
    <property type="entry name" value="PUTATIVE-RELATED"/>
    <property type="match status" value="1"/>
</dbReference>
<dbReference type="AlphaFoldDB" id="A0ABD3VNV1"/>
<dbReference type="PANTHER" id="PTHR47160:SF5">
    <property type="entry name" value="MULE TRANSPOSASE DOMAIN-CONTAINING PROTEIN"/>
    <property type="match status" value="1"/>
</dbReference>
<organism evidence="2 3">
    <name type="scientific">Sinanodonta woodiana</name>
    <name type="common">Chinese pond mussel</name>
    <name type="synonym">Anodonta woodiana</name>
    <dbReference type="NCBI Taxonomy" id="1069815"/>
    <lineage>
        <taxon>Eukaryota</taxon>
        <taxon>Metazoa</taxon>
        <taxon>Spiralia</taxon>
        <taxon>Lophotrochozoa</taxon>
        <taxon>Mollusca</taxon>
        <taxon>Bivalvia</taxon>
        <taxon>Autobranchia</taxon>
        <taxon>Heteroconchia</taxon>
        <taxon>Palaeoheterodonta</taxon>
        <taxon>Unionida</taxon>
        <taxon>Unionoidea</taxon>
        <taxon>Unionidae</taxon>
        <taxon>Unioninae</taxon>
        <taxon>Sinanodonta</taxon>
    </lineage>
</organism>
<evidence type="ECO:0000313" key="2">
    <source>
        <dbReference type="EMBL" id="KAL3862811.1"/>
    </source>
</evidence>
<gene>
    <name evidence="2" type="ORF">ACJMK2_008757</name>
</gene>